<dbReference type="Gene3D" id="2.180.10.10">
    <property type="entry name" value="RHS repeat-associated core"/>
    <property type="match status" value="3"/>
</dbReference>
<name>A0A1U7I166_9CYAN</name>
<evidence type="ECO:0000256" key="2">
    <source>
        <dbReference type="SAM" id="MobiDB-lite"/>
    </source>
</evidence>
<dbReference type="OrthoDB" id="435450at2"/>
<dbReference type="PANTHER" id="PTHR32305:SF15">
    <property type="entry name" value="PROTEIN RHSA-RELATED"/>
    <property type="match status" value="1"/>
</dbReference>
<feature type="domain" description="Teneurin-like YD-shell" evidence="3">
    <location>
        <begin position="379"/>
        <end position="525"/>
    </location>
</feature>
<dbReference type="Pfam" id="PF25023">
    <property type="entry name" value="TEN_YD-shell"/>
    <property type="match status" value="3"/>
</dbReference>
<organism evidence="4 5">
    <name type="scientific">[Phormidium ambiguum] IAM M-71</name>
    <dbReference type="NCBI Taxonomy" id="454136"/>
    <lineage>
        <taxon>Bacteria</taxon>
        <taxon>Bacillati</taxon>
        <taxon>Cyanobacteriota</taxon>
        <taxon>Cyanophyceae</taxon>
        <taxon>Oscillatoriophycideae</taxon>
        <taxon>Aerosakkonematales</taxon>
        <taxon>Aerosakkonemataceae</taxon>
        <taxon>Floridanema</taxon>
    </lineage>
</organism>
<evidence type="ECO:0000256" key="1">
    <source>
        <dbReference type="ARBA" id="ARBA00022737"/>
    </source>
</evidence>
<evidence type="ECO:0000259" key="3">
    <source>
        <dbReference type="Pfam" id="PF25023"/>
    </source>
</evidence>
<dbReference type="InterPro" id="IPR031325">
    <property type="entry name" value="RHS_repeat"/>
</dbReference>
<dbReference type="InterPro" id="IPR050708">
    <property type="entry name" value="T6SS_VgrG/RHS"/>
</dbReference>
<protein>
    <recommendedName>
        <fullName evidence="3">Teneurin-like YD-shell domain-containing protein</fullName>
    </recommendedName>
</protein>
<feature type="region of interest" description="Disordered" evidence="2">
    <location>
        <begin position="879"/>
        <end position="909"/>
    </location>
</feature>
<feature type="domain" description="Teneurin-like YD-shell" evidence="3">
    <location>
        <begin position="989"/>
        <end position="1117"/>
    </location>
</feature>
<feature type="domain" description="Teneurin-like YD-shell" evidence="3">
    <location>
        <begin position="1184"/>
        <end position="1349"/>
    </location>
</feature>
<dbReference type="InterPro" id="IPR006530">
    <property type="entry name" value="YD"/>
</dbReference>
<dbReference type="PANTHER" id="PTHR32305">
    <property type="match status" value="1"/>
</dbReference>
<comment type="caution">
    <text evidence="4">The sequence shown here is derived from an EMBL/GenBank/DDBJ whole genome shotgun (WGS) entry which is preliminary data.</text>
</comment>
<dbReference type="EMBL" id="MRCE01000085">
    <property type="protein sequence ID" value="OKH29693.1"/>
    <property type="molecule type" value="Genomic_DNA"/>
</dbReference>
<dbReference type="NCBIfam" id="TIGR01643">
    <property type="entry name" value="YD_repeat_2x"/>
    <property type="match status" value="11"/>
</dbReference>
<reference evidence="4 5" key="1">
    <citation type="submission" date="2016-11" db="EMBL/GenBank/DDBJ databases">
        <title>Draft Genome Sequences of Nine Cyanobacterial Strains from Diverse Habitats.</title>
        <authorList>
            <person name="Zhu T."/>
            <person name="Hou S."/>
            <person name="Lu X."/>
            <person name="Hess W.R."/>
        </authorList>
    </citation>
    <scope>NUCLEOTIDE SEQUENCE [LARGE SCALE GENOMIC DNA]</scope>
    <source>
        <strain evidence="4 5">IAM M-71</strain>
    </source>
</reference>
<keyword evidence="1" id="KW-0677">Repeat</keyword>
<evidence type="ECO:0000313" key="5">
    <source>
        <dbReference type="Proteomes" id="UP000185860"/>
    </source>
</evidence>
<feature type="compositionally biased region" description="Polar residues" evidence="2">
    <location>
        <begin position="881"/>
        <end position="904"/>
    </location>
</feature>
<dbReference type="InterPro" id="IPR056823">
    <property type="entry name" value="TEN-like_YD-shell"/>
</dbReference>
<dbReference type="STRING" id="454136.NIES2119_32050"/>
<sequence>MSDYLQKDEIAPKVNLFVNKNPVEKGEQVTFIVSASDNFGVESLSLTVDGTPVALDAQGRTTLAINDDVTAVASASDAAGNTSTASSTIDAIDSSNTNAPIVELIPIDEAVTAPIDINGKVLDDNLEFYTLSVAPIEGGEFVKIVESNATAEGILGELDPSVLANGTYILRLEALDDDGNTSIVEEEVDIAGELKLGNFRLSFTDLSIPISGIPISVTRTYDTLTANSKDNFGYGWRLEFRDTNLRTSLRKDEVFEEVGIRTVGFKDNTKVYVTLPGGKRETFTFKPILNPEIEEALRNGAFLPESAWFYNPAFVSSKGVTSTLSVETVQLSRNSDTGEYTVSGTPYNPAEPSFGGNYTLTTKEGIVYKIDGTTGDLQTVTDTNGNKLTYSDAGIKSDTGKEIIFGRDAMGRITTITDPMGKEIKYRYDEFGDLIEVTDRENNTTKFVYNEPERKHFLTEIVDPLGRTGVKNEYDEKGRLKKLFDASNNAVELIHDPDNFVETVKDVFGKATTYEYDERGNVVTEIDPLGKVTKRTYDDDNNTLSETVITPETGTAGWKTEFTYDGDGNKLTEKDPLGHVTRYTYGAFGRLLTDTDPLGNTTTNSYSRSGNLLSSFDAAGNVTSYSYDIRGNLLNFTDANKKVTQFKYDPFGNVESVIDALNHETTYTYDSNGNKKTETKKVTTPSGIQSIVTKWDYDNSGKVKFVTDAEDEVTEYQYDKNGNQIGVIDALLRKTESRYDDKGQLIETIYPDKTPNDNSDNPRTIDLYDKGGRKRATIDQDGRGTHYKYDDAGQLIETIYPKVTDTLSGLISAIAPTQTPATIDWTQVLYPDETPTYLATNPRSKTEYYKTGEVKAQIDERGNRTEYRYNAKGEQIETIYPDNTPSTLSDNPRTSSKYDSSGRLTDSIDPQGRITSYKYDSLSRQIETIYPDNTPNNLSDNPTTKTEYDKLGRKVASTDQNGKVTRYEYDDIGQLTDVVQILDASVEVRTEYGYDEANRLIWIEDANDHKTKYEYDKNGRRIATELPLGKKSYTTYDEVGNIYTTTDFNGDSISYQYDEQNRLIKKEFSAASGQVPVTFTYTPSGQIDKIVDARGTTSFKYDERNRLISRTDPNGVYLASGNTIEYGYDVAGNRTELRTPDGNVFYTYDSQNRLKTVTSSQGTTTYFYDVVGNLVKTELPNGVVENRDYDELNRLKLVKNVKDGVVISSFDYTLDLVGHRRVVQEQNGRKVEYEYDSLYRLTKETITDALAGNRTIEYSYDLVGNRLTLNDSVEGITTYTYDDNDRLKTEELKKNGVVVQTIEYRYDDNGNLISQIKNGVEEVSYTWDKENRLIGVRKANGEVISYQYDSDGIRVSSTVDGVKTEFLVDTALCAVKRYSSSNEQTNFLNVED</sequence>
<proteinExistence type="predicted"/>
<dbReference type="RefSeq" id="WP_073597545.1">
    <property type="nucleotide sequence ID" value="NZ_MRCE01000085.1"/>
</dbReference>
<accession>A0A1U7I166</accession>
<dbReference type="Pfam" id="PF05593">
    <property type="entry name" value="RHS_repeat"/>
    <property type="match status" value="6"/>
</dbReference>
<gene>
    <name evidence="4" type="ORF">NIES2119_32050</name>
</gene>
<dbReference type="Proteomes" id="UP000185860">
    <property type="component" value="Unassembled WGS sequence"/>
</dbReference>
<evidence type="ECO:0000313" key="4">
    <source>
        <dbReference type="EMBL" id="OKH29693.1"/>
    </source>
</evidence>